<feature type="transmembrane region" description="Helical" evidence="8">
    <location>
        <begin position="166"/>
        <end position="187"/>
    </location>
</feature>
<accession>A0A5C6TSF6</accession>
<keyword evidence="7" id="KW-0270">Exopolysaccharide synthesis</keyword>
<protein>
    <submittedName>
        <fullName evidence="10">Exopolysaccharide biosynthesis polyprenyl glycosylphosphotransferase</fullName>
    </submittedName>
</protein>
<evidence type="ECO:0000256" key="6">
    <source>
        <dbReference type="ARBA" id="ARBA00023136"/>
    </source>
</evidence>
<feature type="transmembrane region" description="Helical" evidence="8">
    <location>
        <begin position="193"/>
        <end position="212"/>
    </location>
</feature>
<keyword evidence="6 8" id="KW-0472">Membrane</keyword>
<dbReference type="NCBIfam" id="TIGR03025">
    <property type="entry name" value="EPS_sugtrans"/>
    <property type="match status" value="1"/>
</dbReference>
<proteinExistence type="inferred from homology"/>
<name>A0A5C6TSF6_9SPHN</name>
<feature type="transmembrane region" description="Helical" evidence="8">
    <location>
        <begin position="100"/>
        <end position="121"/>
    </location>
</feature>
<evidence type="ECO:0000313" key="11">
    <source>
        <dbReference type="Proteomes" id="UP000321249"/>
    </source>
</evidence>
<dbReference type="PANTHER" id="PTHR30576">
    <property type="entry name" value="COLANIC BIOSYNTHESIS UDP-GLUCOSE LIPID CARRIER TRANSFERASE"/>
    <property type="match status" value="1"/>
</dbReference>
<feature type="transmembrane region" description="Helical" evidence="8">
    <location>
        <begin position="133"/>
        <end position="154"/>
    </location>
</feature>
<evidence type="ECO:0000256" key="3">
    <source>
        <dbReference type="ARBA" id="ARBA00022679"/>
    </source>
</evidence>
<evidence type="ECO:0000256" key="8">
    <source>
        <dbReference type="SAM" id="Phobius"/>
    </source>
</evidence>
<evidence type="ECO:0000259" key="9">
    <source>
        <dbReference type="Pfam" id="PF02397"/>
    </source>
</evidence>
<comment type="subcellular location">
    <subcellularLocation>
        <location evidence="1">Membrane</location>
        <topology evidence="1">Multi-pass membrane protein</topology>
    </subcellularLocation>
</comment>
<dbReference type="InterPro" id="IPR003362">
    <property type="entry name" value="Bact_transf"/>
</dbReference>
<dbReference type="GO" id="GO:0016020">
    <property type="term" value="C:membrane"/>
    <property type="evidence" value="ECO:0007669"/>
    <property type="project" value="UniProtKB-SubCell"/>
</dbReference>
<dbReference type="Pfam" id="PF02397">
    <property type="entry name" value="Bac_transf"/>
    <property type="match status" value="1"/>
</dbReference>
<evidence type="ECO:0000256" key="7">
    <source>
        <dbReference type="ARBA" id="ARBA00023169"/>
    </source>
</evidence>
<evidence type="ECO:0000256" key="2">
    <source>
        <dbReference type="ARBA" id="ARBA00006464"/>
    </source>
</evidence>
<feature type="domain" description="Bacterial sugar transferase" evidence="9">
    <location>
        <begin position="341"/>
        <end position="529"/>
    </location>
</feature>
<keyword evidence="4 8" id="KW-0812">Transmembrane</keyword>
<gene>
    <name evidence="10" type="ORF">FRZ32_06805</name>
</gene>
<sequence>MNNCASRSLSRRALSSRVEPIQRGNAVALWHPSFAYTRPQRDVRTGRPGVEVTRVRQQAYLFSPMSDAADAYVPAAHGGLAADPSSPDLKRLRARRAWRACLRVGAALADIAAISLAFSLASLIRFGTLHDQALMILGVVLPAFVVISAGQKTYNISSVVEPRTGGGGAIVAFLITLSVVALAVFFLKVGAEFSRATFGLGSAIALVLVPAARYGIGALARRTLGGAPLNRVIIQDGARLPASQDVVVLDAKRENLEPRLDDPTLLDRLGRALEAADEVLVACPPERRMHWATVLKGADVRAEVLAPELDALGSLGIGNYEGRSTLVVAAAPLGIVDRFLKRALDLALTILVLPFVLPLMALVAIAIRIDSRGPILFAQERVGLGNRWFRMYKFRSMYVDRLDLDGRRSTGRDDERITRVGRFIRATSLDELPQLFNVLSGAMSIVGPRPHALGSRAGDRLFWDIDPTYWQRHAVKPGLTGLAQVRGYRGATEKREDLTNRLDADLEYLAGWTLWRDIKIIAATFRVLIHRNAF</sequence>
<evidence type="ECO:0000256" key="1">
    <source>
        <dbReference type="ARBA" id="ARBA00004141"/>
    </source>
</evidence>
<reference evidence="10 11" key="1">
    <citation type="journal article" date="2015" name="J. Microbiol.">
        <title>Sphingosinicella ginsenosidimutans sp. nov., with ginsenoside converting activity.</title>
        <authorList>
            <person name="Kim J.K."/>
            <person name="Kang M.S."/>
            <person name="Park S.C."/>
            <person name="Kim K.M."/>
            <person name="Choi K."/>
            <person name="Yoon M.H."/>
            <person name="Im W.T."/>
        </authorList>
    </citation>
    <scope>NUCLEOTIDE SEQUENCE [LARGE SCALE GENOMIC DNA]</scope>
    <source>
        <strain evidence="10 11">BS-11</strain>
    </source>
</reference>
<dbReference type="Proteomes" id="UP000321249">
    <property type="component" value="Unassembled WGS sequence"/>
</dbReference>
<dbReference type="GO" id="GO:0016780">
    <property type="term" value="F:phosphotransferase activity, for other substituted phosphate groups"/>
    <property type="evidence" value="ECO:0007669"/>
    <property type="project" value="TreeGrafter"/>
</dbReference>
<keyword evidence="3 10" id="KW-0808">Transferase</keyword>
<feature type="transmembrane region" description="Helical" evidence="8">
    <location>
        <begin position="346"/>
        <end position="367"/>
    </location>
</feature>
<keyword evidence="5 8" id="KW-1133">Transmembrane helix</keyword>
<dbReference type="AlphaFoldDB" id="A0A5C6TSF6"/>
<comment type="caution">
    <text evidence="10">The sequence shown here is derived from an EMBL/GenBank/DDBJ whole genome shotgun (WGS) entry which is preliminary data.</text>
</comment>
<dbReference type="InterPro" id="IPR017475">
    <property type="entry name" value="EPS_sugar_tfrase"/>
</dbReference>
<comment type="similarity">
    <text evidence="2">Belongs to the bacterial sugar transferase family.</text>
</comment>
<evidence type="ECO:0000256" key="5">
    <source>
        <dbReference type="ARBA" id="ARBA00022989"/>
    </source>
</evidence>
<dbReference type="EMBL" id="VOQQ01000001">
    <property type="protein sequence ID" value="TXC63392.1"/>
    <property type="molecule type" value="Genomic_DNA"/>
</dbReference>
<keyword evidence="11" id="KW-1185">Reference proteome</keyword>
<evidence type="ECO:0000313" key="10">
    <source>
        <dbReference type="EMBL" id="TXC63392.1"/>
    </source>
</evidence>
<organism evidence="10 11">
    <name type="scientific">Allosphingosinicella ginsenosidimutans</name>
    <dbReference type="NCBI Taxonomy" id="1176539"/>
    <lineage>
        <taxon>Bacteria</taxon>
        <taxon>Pseudomonadati</taxon>
        <taxon>Pseudomonadota</taxon>
        <taxon>Alphaproteobacteria</taxon>
        <taxon>Sphingomonadales</taxon>
        <taxon>Sphingomonadaceae</taxon>
        <taxon>Allosphingosinicella</taxon>
    </lineage>
</organism>
<evidence type="ECO:0000256" key="4">
    <source>
        <dbReference type="ARBA" id="ARBA00022692"/>
    </source>
</evidence>
<dbReference type="GO" id="GO:0000271">
    <property type="term" value="P:polysaccharide biosynthetic process"/>
    <property type="evidence" value="ECO:0007669"/>
    <property type="project" value="UniProtKB-KW"/>
</dbReference>
<dbReference type="PANTHER" id="PTHR30576:SF0">
    <property type="entry name" value="UNDECAPRENYL-PHOSPHATE N-ACETYLGALACTOSAMINYL 1-PHOSPHATE TRANSFERASE-RELATED"/>
    <property type="match status" value="1"/>
</dbReference>